<dbReference type="eggNOG" id="COG3266">
    <property type="taxonomic scope" value="Bacteria"/>
</dbReference>
<feature type="compositionally biased region" description="Pro residues" evidence="1">
    <location>
        <begin position="705"/>
        <end position="731"/>
    </location>
</feature>
<dbReference type="PANTHER" id="PTHR45982">
    <property type="entry name" value="REGULATOR OF CHROMOSOME CONDENSATION"/>
    <property type="match status" value="1"/>
</dbReference>
<organism evidence="3 4">
    <name type="scientific">Parasynechococcus marenigrum (strain WH8102)</name>
    <dbReference type="NCBI Taxonomy" id="84588"/>
    <lineage>
        <taxon>Bacteria</taxon>
        <taxon>Bacillati</taxon>
        <taxon>Cyanobacteriota</taxon>
        <taxon>Cyanophyceae</taxon>
        <taxon>Synechococcales</taxon>
        <taxon>Prochlorococcaceae</taxon>
        <taxon>Parasynechococcus</taxon>
        <taxon>Parasynechococcus marenigrum</taxon>
    </lineage>
</organism>
<dbReference type="Gene3D" id="2.130.10.30">
    <property type="entry name" value="Regulator of chromosome condensation 1/beta-lactamase-inhibitor protein II"/>
    <property type="match status" value="2"/>
</dbReference>
<dbReference type="KEGG" id="syw:SYNW1564"/>
<sequence>MRRESGKLTKASGMAMQGKLLESVLVQVPTQPQQKNRTDLEAETTLIDRATPRRTHQEWANRSAFAAINADGSVTSWGSTFEGGDSSNVADQISSGVVRIHSTRQAFAAIKDDGSVVAWGRSTDGGNSSAVADQLAGEHNNQPSVIDISSTLGAFAAIRNDGSVVTWGSSFRGGNSNGVTEHISSGVTDIFSTQSAFAALKRDGSVITWGDSDYGGDSSAVASDLTGGVVKIFANDYAFSALKQDGSVVTWGLDAYGGRSLEVSDSLNNVSHIYTTDSAFAALKEDGSVVCWGLDLYGGNPSESIVQLLSSGVSSISSTRYAFAALKDDGSVITWDDVSGGDSSGVSEQLQSGVTSLFATEQAFAALKNDGSVVSWGSIYYGGDSTDLQSELSSGVHTIVPNGYAFSALKNDGSVLTWGGGNQGGDISSVADELSDGVTDIYGNEKAFVAIKNDGSVVSWGAPNRGGDSSEANFRGGSPSIATPLSELNISGKPIDDFIDTIPVPTPTPSPDTTTSLGPTPTPESTPIPSATPTPESTPIPSATPTPESTPIPSATPTPESAPVPSATPTPESTPAPSATPDPSIDQELIDDFANNSSTSGVVVIGDVLYGNLESIYDDDWFKVSLTKGSVYRFDLEGIQLNDPRMTLYGSNLKELTYDDDGGSGYDSLIEFTATSSDNYFISAKSWGETGTYTLKATDITPAPSATPAPEPTPVPSATPTPESTPAPSATPDPSIDQELIDDFANNSSTSGVVVIGGVVNGNLESIYDDDWFKVSLTKGSVYRFDLEGIQLNDPRMSLHGSNLQELTYDDDGGSGYDSLIEFTATSSDNYFISAKSWGETGTYALKATDITPAPSATPTPEPTPLPSATPDPSIDKELIDDFANNSSTSGVVVIGGVVNGNLESIYDDDWFKVSLTKGSVYRFDLEGIQLNDPRMSLHGSNLQELTYDDDGGSGYDSLIEFTATSSDDYFISAKSWGETGTYALKATDITPAPSATPTPEPTPLPSATPTPESTPEPEPYDVIIQSVRGKGKLKGTKVADAFTFDSFEPFTKKAADKIIGFEASQGDTIAVSPDAFPALVGVSAIRFASTRSKKEFKQMSKEDYDFVYFEKKGRLYFDGNGSAKNWGNSGEGGLVAILKGKPDLTAEDLTLLA</sequence>
<reference evidence="3 4" key="1">
    <citation type="journal article" date="2003" name="Nature">
        <title>The genome of a motile marine Synechococcus.</title>
        <authorList>
            <person name="Palenik B."/>
            <person name="Brahamsha B."/>
            <person name="Larimer F."/>
            <person name="Land M."/>
            <person name="Hauser L."/>
            <person name="Chain P."/>
            <person name="Lamerdin J."/>
            <person name="Regala W."/>
            <person name="Allen E.A."/>
            <person name="McCarren J."/>
            <person name="Paulsen I."/>
            <person name="Dufresne A."/>
            <person name="Partensky F."/>
            <person name="Webb E."/>
            <person name="Waterbury J."/>
        </authorList>
    </citation>
    <scope>NUCLEOTIDE SEQUENCE [LARGE SCALE GENOMIC DNA]</scope>
    <source>
        <strain evidence="3 4">WH8102</strain>
    </source>
</reference>
<name>Q7U5X7_PARMW</name>
<keyword evidence="4" id="KW-1185">Reference proteome</keyword>
<feature type="region of interest" description="Disordered" evidence="1">
    <location>
        <begin position="990"/>
        <end position="1019"/>
    </location>
</feature>
<feature type="compositionally biased region" description="Pro residues" evidence="1">
    <location>
        <begin position="520"/>
        <end position="580"/>
    </location>
</feature>
<proteinExistence type="predicted"/>
<dbReference type="Gene3D" id="2.60.120.380">
    <property type="match status" value="3"/>
</dbReference>
<dbReference type="Pfam" id="PF04151">
    <property type="entry name" value="PPC"/>
    <property type="match status" value="1"/>
</dbReference>
<evidence type="ECO:0000313" key="4">
    <source>
        <dbReference type="Proteomes" id="UP000001422"/>
    </source>
</evidence>
<evidence type="ECO:0000259" key="2">
    <source>
        <dbReference type="Pfam" id="PF04151"/>
    </source>
</evidence>
<dbReference type="HOGENOM" id="CLU_276067_0_0_3"/>
<feature type="region of interest" description="Disordered" evidence="1">
    <location>
        <begin position="851"/>
        <end position="871"/>
    </location>
</feature>
<feature type="region of interest" description="Disordered" evidence="1">
    <location>
        <begin position="699"/>
        <end position="738"/>
    </location>
</feature>
<dbReference type="AlphaFoldDB" id="Q7U5X7"/>
<dbReference type="eggNOG" id="COG5184">
    <property type="taxonomic scope" value="Bacteria"/>
</dbReference>
<protein>
    <recommendedName>
        <fullName evidence="2">Peptidase C-terminal archaeal/bacterial domain-containing protein</fullName>
    </recommendedName>
</protein>
<feature type="domain" description="Peptidase C-terminal archaeal/bacterial" evidence="2">
    <location>
        <begin position="620"/>
        <end position="684"/>
    </location>
</feature>
<dbReference type="EMBL" id="BX569693">
    <property type="protein sequence ID" value="CAE08079.1"/>
    <property type="molecule type" value="Genomic_DNA"/>
</dbReference>
<dbReference type="InterPro" id="IPR007280">
    <property type="entry name" value="Peptidase_C_arc/bac"/>
</dbReference>
<feature type="compositionally biased region" description="Pro residues" evidence="1">
    <location>
        <begin position="856"/>
        <end position="870"/>
    </location>
</feature>
<dbReference type="SUPFAM" id="SSF50985">
    <property type="entry name" value="RCC1/BLIP-II"/>
    <property type="match status" value="3"/>
</dbReference>
<feature type="compositionally biased region" description="Polar residues" evidence="1">
    <location>
        <begin position="480"/>
        <end position="489"/>
    </location>
</feature>
<dbReference type="RefSeq" id="WP_011128428.1">
    <property type="nucleotide sequence ID" value="NC_005070.1"/>
</dbReference>
<dbReference type="PANTHER" id="PTHR45982:SF1">
    <property type="entry name" value="REGULATOR OF CHROMOSOME CONDENSATION"/>
    <property type="match status" value="1"/>
</dbReference>
<accession>Q7U5X7</accession>
<feature type="compositionally biased region" description="Pro residues" evidence="1">
    <location>
        <begin position="995"/>
        <end position="1018"/>
    </location>
</feature>
<dbReference type="eggNOG" id="COG2931">
    <property type="taxonomic scope" value="Bacteria"/>
</dbReference>
<dbReference type="Proteomes" id="UP000001422">
    <property type="component" value="Chromosome"/>
</dbReference>
<evidence type="ECO:0000313" key="3">
    <source>
        <dbReference type="EMBL" id="CAE08079.1"/>
    </source>
</evidence>
<dbReference type="STRING" id="84588.SYNW1564"/>
<feature type="region of interest" description="Disordered" evidence="1">
    <location>
        <begin position="462"/>
        <end position="587"/>
    </location>
</feature>
<dbReference type="InterPro" id="IPR051553">
    <property type="entry name" value="Ran_GTPase-activating"/>
</dbReference>
<dbReference type="InterPro" id="IPR009091">
    <property type="entry name" value="RCC1/BLIP-II"/>
</dbReference>
<dbReference type="eggNOG" id="COG1404">
    <property type="taxonomic scope" value="Bacteria"/>
</dbReference>
<gene>
    <name evidence="3" type="ordered locus">SYNW1564</name>
</gene>
<evidence type="ECO:0000256" key="1">
    <source>
        <dbReference type="SAM" id="MobiDB-lite"/>
    </source>
</evidence>